<evidence type="ECO:0000313" key="3">
    <source>
        <dbReference type="RefSeq" id="XP_012919930.1"/>
    </source>
</evidence>
<accession>A0A8U0NYU3</accession>
<feature type="region of interest" description="Disordered" evidence="1">
    <location>
        <begin position="78"/>
        <end position="162"/>
    </location>
</feature>
<keyword evidence="2" id="KW-1185">Reference proteome</keyword>
<dbReference type="RefSeq" id="XP_012919930.1">
    <property type="nucleotide sequence ID" value="XM_013064476.2"/>
</dbReference>
<evidence type="ECO:0000256" key="1">
    <source>
        <dbReference type="SAM" id="MobiDB-lite"/>
    </source>
</evidence>
<organism evidence="2 3">
    <name type="scientific">Mustela putorius furo</name>
    <name type="common">European domestic ferret</name>
    <name type="synonym">Mustela furo</name>
    <dbReference type="NCBI Taxonomy" id="9669"/>
    <lineage>
        <taxon>Eukaryota</taxon>
        <taxon>Metazoa</taxon>
        <taxon>Chordata</taxon>
        <taxon>Craniata</taxon>
        <taxon>Vertebrata</taxon>
        <taxon>Euteleostomi</taxon>
        <taxon>Mammalia</taxon>
        <taxon>Eutheria</taxon>
        <taxon>Laurasiatheria</taxon>
        <taxon>Carnivora</taxon>
        <taxon>Caniformia</taxon>
        <taxon>Musteloidea</taxon>
        <taxon>Mustelidae</taxon>
        <taxon>Mustelinae</taxon>
        <taxon>Mustela</taxon>
    </lineage>
</organism>
<dbReference type="GeneID" id="106007386"/>
<protein>
    <submittedName>
        <fullName evidence="3">Translation initiation factor IF-2-like</fullName>
    </submittedName>
</protein>
<reference evidence="3" key="1">
    <citation type="submission" date="2025-08" db="UniProtKB">
        <authorList>
            <consortium name="RefSeq"/>
        </authorList>
    </citation>
    <scope>IDENTIFICATION</scope>
    <source>
        <tissue evidence="3">Brain</tissue>
    </source>
</reference>
<name>A0A8U0NYU3_MUSPF</name>
<dbReference type="AlphaFoldDB" id="A0A8U0NYU3"/>
<gene>
    <name evidence="3" type="primary">LOC106007386</name>
</gene>
<sequence length="323" mass="34079">MVEYRASEGLWVLERRPRLQRRAPEWGSPRRPPSRLVLQVAKAALGQFGECLGSCLGCQGAGHGVGLMWGDRWGFGGSRQNSTSWGRAKSKAGAPQRREHKRQGQQGQGQGQGRGGAGGGLPGRDGSPTAGRAGAPASKALPVRRSPAPTSQAPKAVSKATGWEATAPLPHAWTEEGRGPAPCEVCLDKEPGRRRRAGGGGGLPLWDGVRLGGTARAAGKRVALFPRLDSFRRAEAAAAQGPDTRALGPEDPQAPQAAIRSETPRPWRRAAGLPGGCRCLPALSCRITRLQAPRGAFLGSVHQYFSVRAVSSDCVITQFGIYV</sequence>
<feature type="compositionally biased region" description="Gly residues" evidence="1">
    <location>
        <begin position="106"/>
        <end position="123"/>
    </location>
</feature>
<proteinExistence type="predicted"/>
<dbReference type="KEGG" id="mpuf:106007386"/>
<feature type="region of interest" description="Disordered" evidence="1">
    <location>
        <begin position="235"/>
        <end position="265"/>
    </location>
</feature>
<evidence type="ECO:0000313" key="2">
    <source>
        <dbReference type="Proteomes" id="UP000000715"/>
    </source>
</evidence>
<dbReference type="Proteomes" id="UP000000715">
    <property type="component" value="Unplaced"/>
</dbReference>